<dbReference type="AlphaFoldDB" id="Q210W1"/>
<dbReference type="STRING" id="316056.RPC_3536"/>
<feature type="region of interest" description="Disordered" evidence="1">
    <location>
        <begin position="85"/>
        <end position="128"/>
    </location>
</feature>
<sequence>MSALSQSRRLSIVVSVATLVLVVAACTIELRNQEQISSSAAPAAEQADPLAAELARCRTVTLEQTEALAKCRQIWAERRRQFLKQKTAPTPTLTPTAVPNGNAAEVNSRKDESRVPQGWPSVSTGQGE</sequence>
<name>Q210W1_RHOPB</name>
<dbReference type="HOGENOM" id="CLU_160703_0_0_5"/>
<organism evidence="2">
    <name type="scientific">Rhodopseudomonas palustris (strain BisB18)</name>
    <dbReference type="NCBI Taxonomy" id="316056"/>
    <lineage>
        <taxon>Bacteria</taxon>
        <taxon>Pseudomonadati</taxon>
        <taxon>Pseudomonadota</taxon>
        <taxon>Alphaproteobacteria</taxon>
        <taxon>Hyphomicrobiales</taxon>
        <taxon>Nitrobacteraceae</taxon>
        <taxon>Rhodopseudomonas</taxon>
    </lineage>
</organism>
<reference evidence="2" key="1">
    <citation type="submission" date="2006-03" db="EMBL/GenBank/DDBJ databases">
        <title>Complete sequence of Rhodopseudomonas palustris BisB18.</title>
        <authorList>
            <consortium name="US DOE Joint Genome Institute"/>
            <person name="Copeland A."/>
            <person name="Lucas S."/>
            <person name="Lapidus A."/>
            <person name="Barry K."/>
            <person name="Detter J.C."/>
            <person name="Glavina del Rio T."/>
            <person name="Hammon N."/>
            <person name="Israni S."/>
            <person name="Dalin E."/>
            <person name="Tice H."/>
            <person name="Pitluck S."/>
            <person name="Chain P."/>
            <person name="Malfatti S."/>
            <person name="Shin M."/>
            <person name="Vergez L."/>
            <person name="Schmutz J."/>
            <person name="Larimer F."/>
            <person name="Land M."/>
            <person name="Hauser L."/>
            <person name="Pelletier D.A."/>
            <person name="Kyrpides N."/>
            <person name="Anderson I."/>
            <person name="Oda Y."/>
            <person name="Harwood C.S."/>
            <person name="Richardson P."/>
        </authorList>
    </citation>
    <scope>NUCLEOTIDE SEQUENCE [LARGE SCALE GENOMIC DNA]</scope>
    <source>
        <strain evidence="2">BisB18</strain>
    </source>
</reference>
<dbReference type="NCBIfam" id="TIGR04360">
    <property type="entry name" value="other_trbK"/>
    <property type="match status" value="1"/>
</dbReference>
<evidence type="ECO:0000256" key="1">
    <source>
        <dbReference type="SAM" id="MobiDB-lite"/>
    </source>
</evidence>
<dbReference type="OrthoDB" id="9815800at2"/>
<evidence type="ECO:0000313" key="2">
    <source>
        <dbReference type="EMBL" id="ABD89075.1"/>
    </source>
</evidence>
<protein>
    <recommendedName>
        <fullName evidence="3">Conjugative transfer region protein TrbK</fullName>
    </recommendedName>
</protein>
<dbReference type="eggNOG" id="ENOG50314IB">
    <property type="taxonomic scope" value="Bacteria"/>
</dbReference>
<feature type="compositionally biased region" description="Low complexity" evidence="1">
    <location>
        <begin position="87"/>
        <end position="99"/>
    </location>
</feature>
<evidence type="ECO:0008006" key="3">
    <source>
        <dbReference type="Google" id="ProtNLM"/>
    </source>
</evidence>
<dbReference type="KEGG" id="rpc:RPC_3536"/>
<dbReference type="EMBL" id="CP000301">
    <property type="protein sequence ID" value="ABD89075.1"/>
    <property type="molecule type" value="Genomic_DNA"/>
</dbReference>
<dbReference type="InterPro" id="IPR027587">
    <property type="entry name" value="TrbK"/>
</dbReference>
<proteinExistence type="predicted"/>
<dbReference type="RefSeq" id="WP_011473962.1">
    <property type="nucleotide sequence ID" value="NC_007925.1"/>
</dbReference>
<dbReference type="Pfam" id="PF20084">
    <property type="entry name" value="TrbK"/>
    <property type="match status" value="1"/>
</dbReference>
<gene>
    <name evidence="2" type="ordered locus">RPC_3536</name>
</gene>
<accession>Q210W1</accession>